<name>A0A1I1YZV9_9BURK</name>
<dbReference type="InterPro" id="IPR007621">
    <property type="entry name" value="TPM_dom"/>
</dbReference>
<feature type="domain" description="TPM" evidence="2">
    <location>
        <begin position="38"/>
        <end position="158"/>
    </location>
</feature>
<organism evidence="3 4">
    <name type="scientific">Paracidovorax konjaci</name>
    <dbReference type="NCBI Taxonomy" id="32040"/>
    <lineage>
        <taxon>Bacteria</taxon>
        <taxon>Pseudomonadati</taxon>
        <taxon>Pseudomonadota</taxon>
        <taxon>Betaproteobacteria</taxon>
        <taxon>Burkholderiales</taxon>
        <taxon>Comamonadaceae</taxon>
        <taxon>Paracidovorax</taxon>
    </lineage>
</organism>
<dbReference type="PANTHER" id="PTHR30373:SF8">
    <property type="entry name" value="BLL7265 PROTEIN"/>
    <property type="match status" value="1"/>
</dbReference>
<evidence type="ECO:0000313" key="3">
    <source>
        <dbReference type="EMBL" id="SFE25124.1"/>
    </source>
</evidence>
<dbReference type="EMBL" id="FOMQ01000022">
    <property type="protein sequence ID" value="SFE25124.1"/>
    <property type="molecule type" value="Genomic_DNA"/>
</dbReference>
<keyword evidence="4" id="KW-1185">Reference proteome</keyword>
<protein>
    <submittedName>
        <fullName evidence="3">TLP18.3, Psb32 and MOLO-1 founding protein of phosphatase</fullName>
    </submittedName>
</protein>
<evidence type="ECO:0000256" key="1">
    <source>
        <dbReference type="SAM" id="MobiDB-lite"/>
    </source>
</evidence>
<dbReference type="STRING" id="32040.SAMN04489710_1225"/>
<dbReference type="Pfam" id="PF04536">
    <property type="entry name" value="TPM_phosphatase"/>
    <property type="match status" value="1"/>
</dbReference>
<evidence type="ECO:0000313" key="4">
    <source>
        <dbReference type="Proteomes" id="UP000199517"/>
    </source>
</evidence>
<feature type="region of interest" description="Disordered" evidence="1">
    <location>
        <begin position="169"/>
        <end position="191"/>
    </location>
</feature>
<reference evidence="4" key="1">
    <citation type="submission" date="2016-10" db="EMBL/GenBank/DDBJ databases">
        <authorList>
            <person name="Varghese N."/>
            <person name="Submissions S."/>
        </authorList>
    </citation>
    <scope>NUCLEOTIDE SEQUENCE [LARGE SCALE GENOMIC DNA]</scope>
    <source>
        <strain evidence="4">DSM 7481</strain>
    </source>
</reference>
<dbReference type="AlphaFoldDB" id="A0A1I1YZV9"/>
<evidence type="ECO:0000259" key="2">
    <source>
        <dbReference type="Pfam" id="PF04536"/>
    </source>
</evidence>
<sequence length="191" mass="20631">MPSSPRSPAPPQPPGLPARIARLVRHRWAEGGLHRALPPDLLERLARRVAASEARHTGQIRICAEGGLPTSYLWRGAAARERAVTLFGKLRVWDTEHNNGVLIYLLLAEHAIEIVADRALARTVPPDTWRAMVEGMGGAFRDGRYEDGLTQALSEVSALLAEHFPAGPGAREADGLPDAPVLGGNALPKDR</sequence>
<dbReference type="PANTHER" id="PTHR30373">
    <property type="entry name" value="UPF0603 PROTEIN YGCG"/>
    <property type="match status" value="1"/>
</dbReference>
<accession>A0A1I1YZV9</accession>
<gene>
    <name evidence="3" type="ORF">SAMN04489710_1225</name>
</gene>
<dbReference type="RefSeq" id="WP_092957326.1">
    <property type="nucleotide sequence ID" value="NZ_FOMQ01000022.1"/>
</dbReference>
<dbReference type="Proteomes" id="UP000199517">
    <property type="component" value="Unassembled WGS sequence"/>
</dbReference>
<dbReference type="OrthoDB" id="5683663at2"/>
<dbReference type="Gene3D" id="3.10.310.50">
    <property type="match status" value="1"/>
</dbReference>
<proteinExistence type="predicted"/>